<accession>A0A6J7WRA3</accession>
<name>A0A6J7WRA3_9CAUD</name>
<gene>
    <name evidence="1" type="ORF">UFOVP209_27</name>
</gene>
<sequence>MAAQQVMTITLRGIDYRLAIGNVPIAEKMIVRKATGLPFEAFLTEGQIGSDSVAVLWWLARRADGEIGLTWTQAANEWPSDLTADDLEVTMEDASGDDPEA</sequence>
<dbReference type="EMBL" id="LR798252">
    <property type="protein sequence ID" value="CAB5217883.1"/>
    <property type="molecule type" value="Genomic_DNA"/>
</dbReference>
<reference evidence="1" key="1">
    <citation type="submission" date="2020-05" db="EMBL/GenBank/DDBJ databases">
        <authorList>
            <person name="Chiriac C."/>
            <person name="Salcher M."/>
            <person name="Ghai R."/>
            <person name="Kavagutti S V."/>
        </authorList>
    </citation>
    <scope>NUCLEOTIDE SEQUENCE</scope>
</reference>
<proteinExistence type="predicted"/>
<evidence type="ECO:0000313" key="1">
    <source>
        <dbReference type="EMBL" id="CAB5217883.1"/>
    </source>
</evidence>
<protein>
    <submittedName>
        <fullName evidence="1">Uncharacterized protein</fullName>
    </submittedName>
</protein>
<organism evidence="1">
    <name type="scientific">uncultured Caudovirales phage</name>
    <dbReference type="NCBI Taxonomy" id="2100421"/>
    <lineage>
        <taxon>Viruses</taxon>
        <taxon>Duplodnaviria</taxon>
        <taxon>Heunggongvirae</taxon>
        <taxon>Uroviricota</taxon>
        <taxon>Caudoviricetes</taxon>
        <taxon>Peduoviridae</taxon>
        <taxon>Maltschvirus</taxon>
        <taxon>Maltschvirus maltsch</taxon>
    </lineage>
</organism>